<proteinExistence type="predicted"/>
<dbReference type="RefSeq" id="WP_183471475.1">
    <property type="nucleotide sequence ID" value="NZ_JACIBX010000004.1"/>
</dbReference>
<evidence type="ECO:0008006" key="3">
    <source>
        <dbReference type="Google" id="ProtNLM"/>
    </source>
</evidence>
<organism evidence="1 2">
    <name type="scientific">Limimaricola variabilis</name>
    <dbReference type="NCBI Taxonomy" id="1492771"/>
    <lineage>
        <taxon>Bacteria</taxon>
        <taxon>Pseudomonadati</taxon>
        <taxon>Pseudomonadota</taxon>
        <taxon>Alphaproteobacteria</taxon>
        <taxon>Rhodobacterales</taxon>
        <taxon>Paracoccaceae</taxon>
        <taxon>Limimaricola</taxon>
    </lineage>
</organism>
<dbReference type="EMBL" id="JACIBX010000004">
    <property type="protein sequence ID" value="MBB3711955.1"/>
    <property type="molecule type" value="Genomic_DNA"/>
</dbReference>
<comment type="caution">
    <text evidence="1">The sequence shown here is derived from an EMBL/GenBank/DDBJ whole genome shotgun (WGS) entry which is preliminary data.</text>
</comment>
<name>A0ABR6HN10_9RHOB</name>
<sequence>MTRAGAFLRYALRRHPVVIALLAVALVALGMLLAGLISDALQMLGPVAHDRPLEPWMSPRLVGHAWGLPKPVVLELMGIDPDTPPHAGPRTLAEVMAREGLTLAELQYRVAAAAALLRENRP</sequence>
<keyword evidence="2" id="KW-1185">Reference proteome</keyword>
<dbReference type="Proteomes" id="UP000576152">
    <property type="component" value="Unassembled WGS sequence"/>
</dbReference>
<accession>A0ABR6HN10</accession>
<evidence type="ECO:0000313" key="2">
    <source>
        <dbReference type="Proteomes" id="UP000576152"/>
    </source>
</evidence>
<protein>
    <recommendedName>
        <fullName evidence="3">ABC transporter permease</fullName>
    </recommendedName>
</protein>
<gene>
    <name evidence="1" type="ORF">FHS00_001531</name>
</gene>
<reference evidence="1 2" key="1">
    <citation type="submission" date="2020-08" db="EMBL/GenBank/DDBJ databases">
        <title>Genomic Encyclopedia of Type Strains, Phase III (KMG-III): the genomes of soil and plant-associated and newly described type strains.</title>
        <authorList>
            <person name="Whitman W."/>
        </authorList>
    </citation>
    <scope>NUCLEOTIDE SEQUENCE [LARGE SCALE GENOMIC DNA]</scope>
    <source>
        <strain evidence="1 2">CECT 8572</strain>
    </source>
</reference>
<evidence type="ECO:0000313" key="1">
    <source>
        <dbReference type="EMBL" id="MBB3711955.1"/>
    </source>
</evidence>